<dbReference type="SMART" id="SM00382">
    <property type="entry name" value="AAA"/>
    <property type="match status" value="1"/>
</dbReference>
<comment type="caution">
    <text evidence="3">The sequence shown here is derived from an EMBL/GenBank/DDBJ whole genome shotgun (WGS) entry which is preliminary data.</text>
</comment>
<dbReference type="InterPro" id="IPR003593">
    <property type="entry name" value="AAA+_ATPase"/>
</dbReference>
<feature type="compositionally biased region" description="Basic and acidic residues" evidence="1">
    <location>
        <begin position="16"/>
        <end position="25"/>
    </location>
</feature>
<dbReference type="AlphaFoldDB" id="A0A839Y998"/>
<dbReference type="Proteomes" id="UP000580718">
    <property type="component" value="Unassembled WGS sequence"/>
</dbReference>
<evidence type="ECO:0000259" key="2">
    <source>
        <dbReference type="SMART" id="SM00382"/>
    </source>
</evidence>
<reference evidence="3 4" key="1">
    <citation type="submission" date="2020-08" db="EMBL/GenBank/DDBJ databases">
        <title>Sequencing the genomes of 1000 actinobacteria strains.</title>
        <authorList>
            <person name="Klenk H.-P."/>
        </authorList>
    </citation>
    <scope>NUCLEOTIDE SEQUENCE [LARGE SCALE GENOMIC DNA]</scope>
    <source>
        <strain evidence="3 4">DSM 16678</strain>
    </source>
</reference>
<feature type="region of interest" description="Disordered" evidence="1">
    <location>
        <begin position="1"/>
        <end position="25"/>
    </location>
</feature>
<keyword evidence="3" id="KW-0378">Hydrolase</keyword>
<dbReference type="GO" id="GO:0005524">
    <property type="term" value="F:ATP binding"/>
    <property type="evidence" value="ECO:0007669"/>
    <property type="project" value="InterPro"/>
</dbReference>
<dbReference type="EC" id="3.6.3.-" evidence="3"/>
<evidence type="ECO:0000313" key="4">
    <source>
        <dbReference type="Proteomes" id="UP000580718"/>
    </source>
</evidence>
<dbReference type="PANTHER" id="PTHR42759:SF1">
    <property type="entry name" value="MAGNESIUM-CHELATASE SUBUNIT CHLD"/>
    <property type="match status" value="1"/>
</dbReference>
<evidence type="ECO:0000313" key="3">
    <source>
        <dbReference type="EMBL" id="MBB3677531.1"/>
    </source>
</evidence>
<gene>
    <name evidence="3" type="ORF">FHX36_003266</name>
</gene>
<dbReference type="PANTHER" id="PTHR42759">
    <property type="entry name" value="MOXR FAMILY PROTEIN"/>
    <property type="match status" value="1"/>
</dbReference>
<dbReference type="InterPro" id="IPR027417">
    <property type="entry name" value="P-loop_NTPase"/>
</dbReference>
<dbReference type="CDD" id="cd00009">
    <property type="entry name" value="AAA"/>
    <property type="match status" value="1"/>
</dbReference>
<accession>A0A839Y998</accession>
<dbReference type="SUPFAM" id="SSF52540">
    <property type="entry name" value="P-loop containing nucleoside triphosphate hydrolases"/>
    <property type="match status" value="1"/>
</dbReference>
<dbReference type="GO" id="GO:0016887">
    <property type="term" value="F:ATP hydrolysis activity"/>
    <property type="evidence" value="ECO:0007669"/>
    <property type="project" value="InterPro"/>
</dbReference>
<dbReference type="PIRSF" id="PIRSF002849">
    <property type="entry name" value="AAA_ATPase_chaperone_MoxR_prd"/>
    <property type="match status" value="1"/>
</dbReference>
<dbReference type="InterPro" id="IPR050764">
    <property type="entry name" value="CbbQ/NirQ/NorQ/GpvN"/>
</dbReference>
<dbReference type="Gene3D" id="3.40.50.300">
    <property type="entry name" value="P-loop containing nucleotide triphosphate hydrolases"/>
    <property type="match status" value="1"/>
</dbReference>
<evidence type="ECO:0000256" key="1">
    <source>
        <dbReference type="SAM" id="MobiDB-lite"/>
    </source>
</evidence>
<sequence>MTKDPRAPLDSQARPEPLHGGHARPDAARLDAVGMVRTARERVVARVGEAEVVAAALSAGRNVVLEGPPGTGKTTLLRALADGTGVPLVLVEGNAELTPTRLVGHHDASRVLTEDYRPENFVPGPLTRAMTEGALLYVEEFNRVPEETMNVLLGVLSEREMHVPRFGRVPARPTFRLVAAMNPFDAVGTARITPALYDRSCRVAMGYQDEDAERAVVAAATGGPEGLVHRAVRAVRITRDHAELRIGASVRGAIDTVLIATELAVVRGAAEVDERTGGDAALAALTGKVTVADGLTRPVEAVITDIWRRAGEELGKP</sequence>
<organism evidence="3 4">
    <name type="scientific">Modestobacter versicolor</name>
    <dbReference type="NCBI Taxonomy" id="429133"/>
    <lineage>
        <taxon>Bacteria</taxon>
        <taxon>Bacillati</taxon>
        <taxon>Actinomycetota</taxon>
        <taxon>Actinomycetes</taxon>
        <taxon>Geodermatophilales</taxon>
        <taxon>Geodermatophilaceae</taxon>
        <taxon>Modestobacter</taxon>
    </lineage>
</organism>
<dbReference type="Pfam" id="PF07728">
    <property type="entry name" value="AAA_5"/>
    <property type="match status" value="1"/>
</dbReference>
<dbReference type="RefSeq" id="WP_258373023.1">
    <property type="nucleotide sequence ID" value="NZ_JACIBU010000001.1"/>
</dbReference>
<feature type="domain" description="AAA+ ATPase" evidence="2">
    <location>
        <begin position="59"/>
        <end position="210"/>
    </location>
</feature>
<dbReference type="InterPro" id="IPR011704">
    <property type="entry name" value="ATPase_dyneun-rel_AAA"/>
</dbReference>
<proteinExistence type="predicted"/>
<name>A0A839Y998_9ACTN</name>
<dbReference type="EMBL" id="JACIBU010000001">
    <property type="protein sequence ID" value="MBB3677531.1"/>
    <property type="molecule type" value="Genomic_DNA"/>
</dbReference>
<protein>
    <submittedName>
        <fullName evidence="3">MoxR-like ATPase</fullName>
        <ecNumber evidence="3">3.6.3.-</ecNumber>
    </submittedName>
</protein>